<dbReference type="EMBL" id="JAVRQU010000006">
    <property type="protein sequence ID" value="KAK5701518.1"/>
    <property type="molecule type" value="Genomic_DNA"/>
</dbReference>
<accession>A0AAN7ZUC5</accession>
<dbReference type="GO" id="GO:0042765">
    <property type="term" value="C:GPI-anchor transamidase complex"/>
    <property type="evidence" value="ECO:0007669"/>
    <property type="project" value="InterPro"/>
</dbReference>
<feature type="transmembrane region" description="Helical" evidence="11">
    <location>
        <begin position="80"/>
        <end position="99"/>
    </location>
</feature>
<evidence type="ECO:0000313" key="13">
    <source>
        <dbReference type="EMBL" id="KAK5701518.1"/>
    </source>
</evidence>
<keyword evidence="4" id="KW-0337">GPI-anchor biosynthesis</keyword>
<feature type="chain" id="PRO_5042817990" evidence="12">
    <location>
        <begin position="17"/>
        <end position="585"/>
    </location>
</feature>
<evidence type="ECO:0000313" key="14">
    <source>
        <dbReference type="Proteomes" id="UP001310594"/>
    </source>
</evidence>
<evidence type="ECO:0000256" key="2">
    <source>
        <dbReference type="ARBA" id="ARBA00004687"/>
    </source>
</evidence>
<comment type="caution">
    <text evidence="13">The sequence shown here is derived from an EMBL/GenBank/DDBJ whole genome shotgun (WGS) entry which is preliminary data.</text>
</comment>
<feature type="signal peptide" evidence="12">
    <location>
        <begin position="1"/>
        <end position="16"/>
    </location>
</feature>
<dbReference type="Proteomes" id="UP001310594">
    <property type="component" value="Unassembled WGS sequence"/>
</dbReference>
<evidence type="ECO:0000256" key="3">
    <source>
        <dbReference type="ARBA" id="ARBA00005316"/>
    </source>
</evidence>
<keyword evidence="9" id="KW-0325">Glycoprotein</keyword>
<reference evidence="13" key="1">
    <citation type="submission" date="2023-08" db="EMBL/GenBank/DDBJ databases">
        <title>Black Yeasts Isolated from many extreme environments.</title>
        <authorList>
            <person name="Coleine C."/>
            <person name="Stajich J.E."/>
            <person name="Selbmann L."/>
        </authorList>
    </citation>
    <scope>NUCLEOTIDE SEQUENCE</scope>
    <source>
        <strain evidence="13">CCFEE 5810</strain>
    </source>
</reference>
<comment type="subcellular location">
    <subcellularLocation>
        <location evidence="1">Endoplasmic reticulum membrane</location>
        <topology evidence="1">Multi-pass membrane protein</topology>
    </subcellularLocation>
</comment>
<evidence type="ECO:0000256" key="12">
    <source>
        <dbReference type="SAM" id="SignalP"/>
    </source>
</evidence>
<evidence type="ECO:0000256" key="8">
    <source>
        <dbReference type="ARBA" id="ARBA00023136"/>
    </source>
</evidence>
<feature type="transmembrane region" description="Helical" evidence="11">
    <location>
        <begin position="550"/>
        <end position="573"/>
    </location>
</feature>
<dbReference type="PANTHER" id="PTHR21072:SF13">
    <property type="entry name" value="GPI TRANSAMIDASE COMPONENT PIG-S"/>
    <property type="match status" value="1"/>
</dbReference>
<evidence type="ECO:0000256" key="11">
    <source>
        <dbReference type="SAM" id="Phobius"/>
    </source>
</evidence>
<gene>
    <name evidence="13" type="primary">GPI17</name>
    <name evidence="13" type="ORF">LTR97_004333</name>
</gene>
<feature type="region of interest" description="Disordered" evidence="10">
    <location>
        <begin position="35"/>
        <end position="71"/>
    </location>
</feature>
<evidence type="ECO:0000256" key="4">
    <source>
        <dbReference type="ARBA" id="ARBA00022502"/>
    </source>
</evidence>
<dbReference type="Pfam" id="PF10510">
    <property type="entry name" value="PIG-S"/>
    <property type="match status" value="1"/>
</dbReference>
<evidence type="ECO:0000256" key="6">
    <source>
        <dbReference type="ARBA" id="ARBA00022824"/>
    </source>
</evidence>
<name>A0AAN7ZUC5_9PEZI</name>
<dbReference type="AlphaFoldDB" id="A0AAN7ZUC5"/>
<keyword evidence="12" id="KW-0732">Signal</keyword>
<keyword evidence="8 11" id="KW-0472">Membrane</keyword>
<dbReference type="GO" id="GO:0006506">
    <property type="term" value="P:GPI anchor biosynthetic process"/>
    <property type="evidence" value="ECO:0007669"/>
    <property type="project" value="UniProtKB-KW"/>
</dbReference>
<dbReference type="InterPro" id="IPR019540">
    <property type="entry name" value="PtdIno-glycan_biosynth_class_S"/>
</dbReference>
<evidence type="ECO:0000256" key="5">
    <source>
        <dbReference type="ARBA" id="ARBA00022692"/>
    </source>
</evidence>
<proteinExistence type="inferred from homology"/>
<comment type="pathway">
    <text evidence="2">Glycolipid biosynthesis; glycosylphosphatidylinositol-anchor biosynthesis.</text>
</comment>
<evidence type="ECO:0000256" key="7">
    <source>
        <dbReference type="ARBA" id="ARBA00022989"/>
    </source>
</evidence>
<protein>
    <submittedName>
        <fullName evidence="13">GPI transamidase component</fullName>
    </submittedName>
</protein>
<sequence>MVIAWLLFGLCWPLEKVPRLIVVTDMLARSTSPTTVAGNTGMDEANGNKAAVADTESSVTGTAKPEPPPESQSLLRTRRWIVLSFWAIVVCFGLPHWLWTTSTYRASLPLEQMNNWAEGKACQLYFPFNIKLGVQGWSQGEVDQLAEQVRPLLDGNDKQSPFVFLIDTHEPDCGYAHADEALTVSLEVNDGRNAHEHISSLESWSSTLSLRYGLARPKGRDGLARWVADEVRVVFQPQIESLIYLLSGTPFALERTALTTAATQAKLDARNTRAFKYASTYHLTFSLFVSGSSPAAWGIEEALHNYLEPLIDALKAISNITVDTQVQLHASFSPSIAGPVYDKSSKEWKLRKEDLSGFINAAEWPLSPSIGNGPTINFVLYAPTPAQSPLVIAETGGSSWLVPQWGGVAILNSQTHTTRLSKADLEPTMLTFADQLTSLIDLPAEPAQSLALRLKALSRERATSLILSSSSTLGALSRLTLKLTSIAIPDTVAASVQTSLDHLALACSDLKAGRYESALTHARTADEASEKAFFEPSMVGQVYFPDEHKVAVYVPLLGPMAVPLVMIGLKELVKFRDARRKVKTG</sequence>
<evidence type="ECO:0000256" key="9">
    <source>
        <dbReference type="ARBA" id="ARBA00023180"/>
    </source>
</evidence>
<keyword evidence="6" id="KW-0256">Endoplasmic reticulum</keyword>
<keyword evidence="7 11" id="KW-1133">Transmembrane helix</keyword>
<evidence type="ECO:0000256" key="1">
    <source>
        <dbReference type="ARBA" id="ARBA00004477"/>
    </source>
</evidence>
<evidence type="ECO:0000256" key="10">
    <source>
        <dbReference type="SAM" id="MobiDB-lite"/>
    </source>
</evidence>
<comment type="similarity">
    <text evidence="3">Belongs to the PIGS family.</text>
</comment>
<organism evidence="13 14">
    <name type="scientific">Elasticomyces elasticus</name>
    <dbReference type="NCBI Taxonomy" id="574655"/>
    <lineage>
        <taxon>Eukaryota</taxon>
        <taxon>Fungi</taxon>
        <taxon>Dikarya</taxon>
        <taxon>Ascomycota</taxon>
        <taxon>Pezizomycotina</taxon>
        <taxon>Dothideomycetes</taxon>
        <taxon>Dothideomycetidae</taxon>
        <taxon>Mycosphaerellales</taxon>
        <taxon>Teratosphaeriaceae</taxon>
        <taxon>Elasticomyces</taxon>
    </lineage>
</organism>
<dbReference type="GO" id="GO:0016255">
    <property type="term" value="P:attachment of GPI anchor to protein"/>
    <property type="evidence" value="ECO:0007669"/>
    <property type="project" value="InterPro"/>
</dbReference>
<keyword evidence="5 11" id="KW-0812">Transmembrane</keyword>
<dbReference type="PANTHER" id="PTHR21072">
    <property type="entry name" value="GPI TRANSAMIDASE COMPONENT PIG-S"/>
    <property type="match status" value="1"/>
</dbReference>